<evidence type="ECO:0000313" key="4">
    <source>
        <dbReference type="Proteomes" id="UP001210925"/>
    </source>
</evidence>
<feature type="transmembrane region" description="Helical" evidence="2">
    <location>
        <begin position="69"/>
        <end position="89"/>
    </location>
</feature>
<accession>A0AAD5UH37</accession>
<sequence>MLEYLYRIPWILFALHSILLTIDISKKSFVMLSFYLIALTLWELMLQSFFLHFKLQTINMIFYANIAMYWHLLWETNPYSLIVMVFDLVLTEKTLKSVGELYLGIHVLSFGIIYTSLKFMGILYNYKVPTFVGFLQRALLLLLRKIRGRKKQTILSIKGEKMRKKSADINVEIKETIKELSLLQYATLQKYITMTWSTTLQGLSFVSIPVVCLYNLALLKIESFKKAMRFPQSKNESRWIRYNQLLLDIQELKKEKLAVAQEINELAVLQRMSVVPDEPVKRISMHEKDPIGRLSMMEDHRLSMISNLEERLSIYQESILEDRVSIYQESLHQDIEAYSQEITLTQKELEMEISLLDFDELNEKLLQLRSINMQLKSTLDGEITFTELLRREIDQLK</sequence>
<feature type="coiled-coil region" evidence="1">
    <location>
        <begin position="242"/>
        <end position="269"/>
    </location>
</feature>
<gene>
    <name evidence="3" type="ORF">HK103_004462</name>
</gene>
<reference evidence="3" key="1">
    <citation type="submission" date="2020-05" db="EMBL/GenBank/DDBJ databases">
        <title>Phylogenomic resolution of chytrid fungi.</title>
        <authorList>
            <person name="Stajich J.E."/>
            <person name="Amses K."/>
            <person name="Simmons R."/>
            <person name="Seto K."/>
            <person name="Myers J."/>
            <person name="Bonds A."/>
            <person name="Quandt C.A."/>
            <person name="Barry K."/>
            <person name="Liu P."/>
            <person name="Grigoriev I."/>
            <person name="Longcore J.E."/>
            <person name="James T.Y."/>
        </authorList>
    </citation>
    <scope>NUCLEOTIDE SEQUENCE</scope>
    <source>
        <strain evidence="3">PLAUS21</strain>
    </source>
</reference>
<keyword evidence="1" id="KW-0175">Coiled coil</keyword>
<organism evidence="3 4">
    <name type="scientific">Boothiomyces macroporosus</name>
    <dbReference type="NCBI Taxonomy" id="261099"/>
    <lineage>
        <taxon>Eukaryota</taxon>
        <taxon>Fungi</taxon>
        <taxon>Fungi incertae sedis</taxon>
        <taxon>Chytridiomycota</taxon>
        <taxon>Chytridiomycota incertae sedis</taxon>
        <taxon>Chytridiomycetes</taxon>
        <taxon>Rhizophydiales</taxon>
        <taxon>Terramycetaceae</taxon>
        <taxon>Boothiomyces</taxon>
    </lineage>
</organism>
<evidence type="ECO:0000256" key="2">
    <source>
        <dbReference type="SAM" id="Phobius"/>
    </source>
</evidence>
<evidence type="ECO:0000313" key="3">
    <source>
        <dbReference type="EMBL" id="KAJ3257553.1"/>
    </source>
</evidence>
<dbReference type="Proteomes" id="UP001210925">
    <property type="component" value="Unassembled WGS sequence"/>
</dbReference>
<feature type="transmembrane region" description="Helical" evidence="2">
    <location>
        <begin position="6"/>
        <end position="22"/>
    </location>
</feature>
<proteinExistence type="predicted"/>
<keyword evidence="2" id="KW-0472">Membrane</keyword>
<name>A0AAD5UH37_9FUNG</name>
<dbReference type="AlphaFoldDB" id="A0AAD5UH37"/>
<feature type="transmembrane region" description="Helical" evidence="2">
    <location>
        <begin position="101"/>
        <end position="120"/>
    </location>
</feature>
<protein>
    <submittedName>
        <fullName evidence="3">Uncharacterized protein</fullName>
    </submittedName>
</protein>
<feature type="transmembrane region" description="Helical" evidence="2">
    <location>
        <begin position="29"/>
        <end position="49"/>
    </location>
</feature>
<keyword evidence="2" id="KW-0812">Transmembrane</keyword>
<evidence type="ECO:0000256" key="1">
    <source>
        <dbReference type="SAM" id="Coils"/>
    </source>
</evidence>
<keyword evidence="4" id="KW-1185">Reference proteome</keyword>
<keyword evidence="2" id="KW-1133">Transmembrane helix</keyword>
<comment type="caution">
    <text evidence="3">The sequence shown here is derived from an EMBL/GenBank/DDBJ whole genome shotgun (WGS) entry which is preliminary data.</text>
</comment>
<dbReference type="EMBL" id="JADGKB010000037">
    <property type="protein sequence ID" value="KAJ3257553.1"/>
    <property type="molecule type" value="Genomic_DNA"/>
</dbReference>